<keyword evidence="1" id="KW-0808">Transferase</keyword>
<dbReference type="CDD" id="cd00609">
    <property type="entry name" value="AAT_like"/>
    <property type="match status" value="1"/>
</dbReference>
<proteinExistence type="predicted"/>
<dbReference type="PANTHER" id="PTHR43799">
    <property type="entry name" value="AMINOTRANSFERASE, PUTATIVE-RELATED"/>
    <property type="match status" value="1"/>
</dbReference>
<dbReference type="PANTHER" id="PTHR43799:SF1">
    <property type="entry name" value="ASPARTATE AMINOTRANSFERASE"/>
    <property type="match status" value="1"/>
</dbReference>
<keyword evidence="2" id="KW-1185">Reference proteome</keyword>
<dbReference type="SUPFAM" id="SSF53383">
    <property type="entry name" value="PLP-dependent transferases"/>
    <property type="match status" value="1"/>
</dbReference>
<evidence type="ECO:0000313" key="2">
    <source>
        <dbReference type="Proteomes" id="UP001597120"/>
    </source>
</evidence>
<accession>A0ABW3DA13</accession>
<dbReference type="InterPro" id="IPR024551">
    <property type="entry name" value="AspAT_Ic"/>
</dbReference>
<dbReference type="GO" id="GO:0008483">
    <property type="term" value="F:transaminase activity"/>
    <property type="evidence" value="ECO:0007669"/>
    <property type="project" value="UniProtKB-KW"/>
</dbReference>
<dbReference type="EMBL" id="JBHTIU010000028">
    <property type="protein sequence ID" value="MFD0869334.1"/>
    <property type="molecule type" value="Genomic_DNA"/>
</dbReference>
<dbReference type="RefSeq" id="WP_379287646.1">
    <property type="nucleotide sequence ID" value="NZ_JBHTIU010000028.1"/>
</dbReference>
<protein>
    <submittedName>
        <fullName evidence="1">Aminotransferase class I/II-fold pyridoxal phosphate-dependent enzyme</fullName>
    </submittedName>
</protein>
<dbReference type="InterPro" id="IPR015422">
    <property type="entry name" value="PyrdxlP-dep_Trfase_small"/>
</dbReference>
<sequence length="430" mass="47762">MSDFHTLSTEELHEYRFRLQEQYNRFRSQKLKLDMSRGKPSPEQLDLANEMLGLIRSGDDFLAKNGVDTRNYGGLEGIPEAKELFAPMLEVHPEEIIIGGNSSLNMMHDTIARAMLHGVCDSEIPWAKLPVVKFLAPAPGYDRHFAICELFGIEMITIDMLPDGPDMDTVERLVSEDEAIKGIWCVPRYSNPEGITYSDEVVDRLASMKTKAGDFRIFWDDAYAVHHLTDRPASLKNILTACKEAGNPNRVFLFGSTSKISFSGSGVAMMASSQGNLDWTRKLLSAETIGPDKINQLRHVRFFKSLDGIMEHMARHAAILRPKFERVLEILDSELGGKSIASWSRPQGGYFISLNTLDGCAKAVVEMAAGAGVVLTKAGATYPYGIDPRDRNIRLAPSYPSMEELTTAIQVLCLCVQLVSINKLLKDGSK</sequence>
<dbReference type="InterPro" id="IPR015424">
    <property type="entry name" value="PyrdxlP-dep_Trfase"/>
</dbReference>
<dbReference type="InterPro" id="IPR015421">
    <property type="entry name" value="PyrdxlP-dep_Trfase_major"/>
</dbReference>
<dbReference type="Pfam" id="PF12897">
    <property type="entry name" value="Asp_aminotransf"/>
    <property type="match status" value="1"/>
</dbReference>
<dbReference type="Gene3D" id="3.40.640.10">
    <property type="entry name" value="Type I PLP-dependent aspartate aminotransferase-like (Major domain)"/>
    <property type="match status" value="1"/>
</dbReference>
<comment type="caution">
    <text evidence="1">The sequence shown here is derived from an EMBL/GenBank/DDBJ whole genome shotgun (WGS) entry which is preliminary data.</text>
</comment>
<organism evidence="1 2">
    <name type="scientific">Paenibacillus residui</name>
    <dbReference type="NCBI Taxonomy" id="629724"/>
    <lineage>
        <taxon>Bacteria</taxon>
        <taxon>Bacillati</taxon>
        <taxon>Bacillota</taxon>
        <taxon>Bacilli</taxon>
        <taxon>Bacillales</taxon>
        <taxon>Paenibacillaceae</taxon>
        <taxon>Paenibacillus</taxon>
    </lineage>
</organism>
<keyword evidence="1" id="KW-0032">Aminotransferase</keyword>
<evidence type="ECO:0000313" key="1">
    <source>
        <dbReference type="EMBL" id="MFD0869334.1"/>
    </source>
</evidence>
<reference evidence="2" key="1">
    <citation type="journal article" date="2019" name="Int. J. Syst. Evol. Microbiol.">
        <title>The Global Catalogue of Microorganisms (GCM) 10K type strain sequencing project: providing services to taxonomists for standard genome sequencing and annotation.</title>
        <authorList>
            <consortium name="The Broad Institute Genomics Platform"/>
            <consortium name="The Broad Institute Genome Sequencing Center for Infectious Disease"/>
            <person name="Wu L."/>
            <person name="Ma J."/>
        </authorList>
    </citation>
    <scope>NUCLEOTIDE SEQUENCE [LARGE SCALE GENOMIC DNA]</scope>
    <source>
        <strain evidence="2">CCUG 57263</strain>
    </source>
</reference>
<dbReference type="Gene3D" id="3.90.1150.10">
    <property type="entry name" value="Aspartate Aminotransferase, domain 1"/>
    <property type="match status" value="1"/>
</dbReference>
<name>A0ABW3DA13_9BACL</name>
<dbReference type="Proteomes" id="UP001597120">
    <property type="component" value="Unassembled WGS sequence"/>
</dbReference>
<gene>
    <name evidence="1" type="ORF">ACFQ03_09235</name>
</gene>